<dbReference type="OrthoDB" id="2248459at2759"/>
<sequence>TTISGEEGKSRKRRTSFTQSKLSENNHTDSNSVLESPDLARSNRKPPEFKGIKEIHHKGTTRAFAISGKYIITDSGHTRVWSIDTSNNISTISHEDTKITSLCWRPTRRIEDVGRFIWGGGQDGNIFVIDIIHGGEKYHEMTRRAHNHSVNFILRHEFQLWTLDDSGKLLIWSEEEDVISLRSTPKSVQITAKQNCALVVGHHLWTAAGKIIEIFNPLEENRTYVKKIDIGIDVGNVKCMTQTSDSSLVYVGHEDGKITAWSVKTFDRVLTVKVSVYNITSILGVGDYLWVGFMTGKIYIYDVTTERWNVVKDWKAHKSPVIEMQNDEYGLWEVNRFQVASCSAEGQIKVWD</sequence>
<dbReference type="PROSITE" id="PS50082">
    <property type="entry name" value="WD_REPEATS_2"/>
    <property type="match status" value="1"/>
</dbReference>
<dbReference type="PANTHER" id="PTHR19857">
    <property type="entry name" value="MITOCHONDRIAL DIVISION PROTEIN 1-RELATED"/>
    <property type="match status" value="1"/>
</dbReference>
<dbReference type="Gene3D" id="2.130.10.10">
    <property type="entry name" value="YVTN repeat-like/Quinoprotein amine dehydrogenase"/>
    <property type="match status" value="2"/>
</dbReference>
<feature type="compositionally biased region" description="Polar residues" evidence="4">
    <location>
        <begin position="16"/>
        <end position="34"/>
    </location>
</feature>
<feature type="non-terminal residue" evidence="5">
    <location>
        <position position="352"/>
    </location>
</feature>
<dbReference type="Proteomes" id="UP000789342">
    <property type="component" value="Unassembled WGS sequence"/>
</dbReference>
<evidence type="ECO:0000313" key="6">
    <source>
        <dbReference type="Proteomes" id="UP000789342"/>
    </source>
</evidence>
<evidence type="ECO:0000256" key="4">
    <source>
        <dbReference type="SAM" id="MobiDB-lite"/>
    </source>
</evidence>
<accession>A0A9N9J7E4</accession>
<dbReference type="InterPro" id="IPR051179">
    <property type="entry name" value="WD_repeat_multifunction"/>
</dbReference>
<dbReference type="InterPro" id="IPR015943">
    <property type="entry name" value="WD40/YVTN_repeat-like_dom_sf"/>
</dbReference>
<proteinExistence type="predicted"/>
<dbReference type="SMART" id="SM00320">
    <property type="entry name" value="WD40"/>
    <property type="match status" value="3"/>
</dbReference>
<evidence type="ECO:0000313" key="5">
    <source>
        <dbReference type="EMBL" id="CAG8768699.1"/>
    </source>
</evidence>
<protein>
    <submittedName>
        <fullName evidence="5">4599_t:CDS:1</fullName>
    </submittedName>
</protein>
<keyword evidence="1 3" id="KW-0853">WD repeat</keyword>
<dbReference type="AlphaFoldDB" id="A0A9N9J7E4"/>
<evidence type="ECO:0000256" key="2">
    <source>
        <dbReference type="ARBA" id="ARBA00022737"/>
    </source>
</evidence>
<reference evidence="5" key="1">
    <citation type="submission" date="2021-06" db="EMBL/GenBank/DDBJ databases">
        <authorList>
            <person name="Kallberg Y."/>
            <person name="Tangrot J."/>
            <person name="Rosling A."/>
        </authorList>
    </citation>
    <scope>NUCLEOTIDE SEQUENCE</scope>
    <source>
        <strain evidence="5">CL551</strain>
    </source>
</reference>
<dbReference type="Pfam" id="PF00400">
    <property type="entry name" value="WD40"/>
    <property type="match status" value="1"/>
</dbReference>
<comment type="caution">
    <text evidence="5">The sequence shown here is derived from an EMBL/GenBank/DDBJ whole genome shotgun (WGS) entry which is preliminary data.</text>
</comment>
<keyword evidence="2" id="KW-0677">Repeat</keyword>
<feature type="non-terminal residue" evidence="5">
    <location>
        <position position="1"/>
    </location>
</feature>
<dbReference type="EMBL" id="CAJVPV010045174">
    <property type="protein sequence ID" value="CAG8768699.1"/>
    <property type="molecule type" value="Genomic_DNA"/>
</dbReference>
<gene>
    <name evidence="5" type="ORF">AMORRO_LOCUS16448</name>
</gene>
<organism evidence="5 6">
    <name type="scientific">Acaulospora morrowiae</name>
    <dbReference type="NCBI Taxonomy" id="94023"/>
    <lineage>
        <taxon>Eukaryota</taxon>
        <taxon>Fungi</taxon>
        <taxon>Fungi incertae sedis</taxon>
        <taxon>Mucoromycota</taxon>
        <taxon>Glomeromycotina</taxon>
        <taxon>Glomeromycetes</taxon>
        <taxon>Diversisporales</taxon>
        <taxon>Acaulosporaceae</taxon>
        <taxon>Acaulospora</taxon>
    </lineage>
</organism>
<dbReference type="InterPro" id="IPR036322">
    <property type="entry name" value="WD40_repeat_dom_sf"/>
</dbReference>
<evidence type="ECO:0000256" key="3">
    <source>
        <dbReference type="PROSITE-ProRule" id="PRU00221"/>
    </source>
</evidence>
<feature type="repeat" description="WD" evidence="3">
    <location>
        <begin position="339"/>
        <end position="352"/>
    </location>
</feature>
<name>A0A9N9J7E4_9GLOM</name>
<dbReference type="SUPFAM" id="SSF50978">
    <property type="entry name" value="WD40 repeat-like"/>
    <property type="match status" value="1"/>
</dbReference>
<dbReference type="InterPro" id="IPR001680">
    <property type="entry name" value="WD40_rpt"/>
</dbReference>
<feature type="region of interest" description="Disordered" evidence="4">
    <location>
        <begin position="1"/>
        <end position="46"/>
    </location>
</feature>
<evidence type="ECO:0000256" key="1">
    <source>
        <dbReference type="ARBA" id="ARBA00022574"/>
    </source>
</evidence>
<keyword evidence="6" id="KW-1185">Reference proteome</keyword>